<evidence type="ECO:0000259" key="1">
    <source>
        <dbReference type="PROSITE" id="PS50075"/>
    </source>
</evidence>
<sequence>MSQQEKLQQIFRDVFDDPSIELEPSMTADDIAEWDSLSHVRLMLEVSKAFGVRFSASEVSSLTNVGDLEALIAAKGGA</sequence>
<accession>A0ABU0HS25</accession>
<gene>
    <name evidence="2" type="ORF">QO016_004018</name>
</gene>
<dbReference type="EMBL" id="JAUSVV010000013">
    <property type="protein sequence ID" value="MDQ0444505.1"/>
    <property type="molecule type" value="Genomic_DNA"/>
</dbReference>
<dbReference type="InterPro" id="IPR036736">
    <property type="entry name" value="ACP-like_sf"/>
</dbReference>
<evidence type="ECO:0000313" key="3">
    <source>
        <dbReference type="Proteomes" id="UP001236369"/>
    </source>
</evidence>
<dbReference type="Proteomes" id="UP001236369">
    <property type="component" value="Unassembled WGS sequence"/>
</dbReference>
<dbReference type="Pfam" id="PF00550">
    <property type="entry name" value="PP-binding"/>
    <property type="match status" value="1"/>
</dbReference>
<comment type="caution">
    <text evidence="2">The sequence shown here is derived from an EMBL/GenBank/DDBJ whole genome shotgun (WGS) entry which is preliminary data.</text>
</comment>
<dbReference type="Gene3D" id="1.10.1200.10">
    <property type="entry name" value="ACP-like"/>
    <property type="match status" value="1"/>
</dbReference>
<feature type="domain" description="Carrier" evidence="1">
    <location>
        <begin position="1"/>
        <end position="76"/>
    </location>
</feature>
<name>A0ABU0HS25_9HYPH</name>
<dbReference type="RefSeq" id="WP_238252842.1">
    <property type="nucleotide sequence ID" value="NZ_BPQX01000063.1"/>
</dbReference>
<protein>
    <submittedName>
        <fullName evidence="2">Acyl carrier protein</fullName>
    </submittedName>
</protein>
<organism evidence="2 3">
    <name type="scientific">Methylobacterium persicinum</name>
    <dbReference type="NCBI Taxonomy" id="374426"/>
    <lineage>
        <taxon>Bacteria</taxon>
        <taxon>Pseudomonadati</taxon>
        <taxon>Pseudomonadota</taxon>
        <taxon>Alphaproteobacteria</taxon>
        <taxon>Hyphomicrobiales</taxon>
        <taxon>Methylobacteriaceae</taxon>
        <taxon>Methylobacterium</taxon>
    </lineage>
</organism>
<evidence type="ECO:0000313" key="2">
    <source>
        <dbReference type="EMBL" id="MDQ0444505.1"/>
    </source>
</evidence>
<dbReference type="PROSITE" id="PS50075">
    <property type="entry name" value="CARRIER"/>
    <property type="match status" value="1"/>
</dbReference>
<dbReference type="InterPro" id="IPR009081">
    <property type="entry name" value="PP-bd_ACP"/>
</dbReference>
<reference evidence="2 3" key="1">
    <citation type="submission" date="2023-07" db="EMBL/GenBank/DDBJ databases">
        <title>Genomic Encyclopedia of Type Strains, Phase IV (KMG-IV): sequencing the most valuable type-strain genomes for metagenomic binning, comparative biology and taxonomic classification.</title>
        <authorList>
            <person name="Goeker M."/>
        </authorList>
    </citation>
    <scope>NUCLEOTIDE SEQUENCE [LARGE SCALE GENOMIC DNA]</scope>
    <source>
        <strain evidence="2 3">DSM 19562</strain>
    </source>
</reference>
<dbReference type="SUPFAM" id="SSF47336">
    <property type="entry name" value="ACP-like"/>
    <property type="match status" value="1"/>
</dbReference>
<proteinExistence type="predicted"/>
<keyword evidence="3" id="KW-1185">Reference proteome</keyword>